<keyword evidence="2" id="KW-1185">Reference proteome</keyword>
<protein>
    <submittedName>
        <fullName evidence="1">Uncharacterized protein</fullName>
    </submittedName>
</protein>
<evidence type="ECO:0000313" key="2">
    <source>
        <dbReference type="Proteomes" id="UP000198211"/>
    </source>
</evidence>
<comment type="caution">
    <text evidence="1">The sequence shown here is derived from an EMBL/GenBank/DDBJ whole genome shotgun (WGS) entry which is preliminary data.</text>
</comment>
<dbReference type="OrthoDB" id="127364at2759"/>
<organism evidence="1 2">
    <name type="scientific">Phytophthora megakarya</name>
    <dbReference type="NCBI Taxonomy" id="4795"/>
    <lineage>
        <taxon>Eukaryota</taxon>
        <taxon>Sar</taxon>
        <taxon>Stramenopiles</taxon>
        <taxon>Oomycota</taxon>
        <taxon>Peronosporomycetes</taxon>
        <taxon>Peronosporales</taxon>
        <taxon>Peronosporaceae</taxon>
        <taxon>Phytophthora</taxon>
    </lineage>
</organism>
<evidence type="ECO:0000313" key="1">
    <source>
        <dbReference type="EMBL" id="OWZ01563.1"/>
    </source>
</evidence>
<proteinExistence type="predicted"/>
<sequence>MATLPDLDGLMDSNYLVGIRTGMEESGELEIYAAAHMHSWDIEEVLSTMNPVILNLKKNE</sequence>
<name>A0A225V862_9STRA</name>
<dbReference type="AlphaFoldDB" id="A0A225V862"/>
<reference evidence="2" key="1">
    <citation type="submission" date="2017-03" db="EMBL/GenBank/DDBJ databases">
        <title>Phytopthora megakarya and P. palmivora, two closely related causual agents of cacao black pod achieved similar genome size and gene model numbers by different mechanisms.</title>
        <authorList>
            <person name="Ali S."/>
            <person name="Shao J."/>
            <person name="Larry D.J."/>
            <person name="Kronmiller B."/>
            <person name="Shen D."/>
            <person name="Strem M.D."/>
            <person name="Melnick R.L."/>
            <person name="Guiltinan M.J."/>
            <person name="Tyler B.M."/>
            <person name="Meinhardt L.W."/>
            <person name="Bailey B.A."/>
        </authorList>
    </citation>
    <scope>NUCLEOTIDE SEQUENCE [LARGE SCALE GENOMIC DNA]</scope>
    <source>
        <strain evidence="2">zdho120</strain>
    </source>
</reference>
<accession>A0A225V862</accession>
<dbReference type="Proteomes" id="UP000198211">
    <property type="component" value="Unassembled WGS sequence"/>
</dbReference>
<dbReference type="EMBL" id="NBNE01006759">
    <property type="protein sequence ID" value="OWZ01563.1"/>
    <property type="molecule type" value="Genomic_DNA"/>
</dbReference>
<gene>
    <name evidence="1" type="ORF">PHMEG_00027018</name>
</gene>